<proteinExistence type="inferred from homology"/>
<feature type="active site" evidence="4 5">
    <location>
        <position position="174"/>
    </location>
</feature>
<evidence type="ECO:0000256" key="4">
    <source>
        <dbReference type="HAMAP-Rule" id="MF_00099"/>
    </source>
</evidence>
<dbReference type="Proteomes" id="UP000295391">
    <property type="component" value="Unassembled WGS sequence"/>
</dbReference>
<dbReference type="PIRSF" id="PIRSF000876">
    <property type="entry name" value="RR_chemtxs_CheB"/>
    <property type="match status" value="1"/>
</dbReference>
<evidence type="ECO:0000256" key="1">
    <source>
        <dbReference type="ARBA" id="ARBA00022500"/>
    </source>
</evidence>
<feature type="active site" evidence="4 5">
    <location>
        <position position="202"/>
    </location>
</feature>
<feature type="active site" evidence="4 5">
    <location>
        <position position="298"/>
    </location>
</feature>
<comment type="similarity">
    <text evidence="4">Belongs to the CheB family.</text>
</comment>
<organism evidence="9 10">
    <name type="scientific">Maritalea mobilis</name>
    <dbReference type="NCBI Taxonomy" id="483324"/>
    <lineage>
        <taxon>Bacteria</taxon>
        <taxon>Pseudomonadati</taxon>
        <taxon>Pseudomonadota</taxon>
        <taxon>Alphaproteobacteria</taxon>
        <taxon>Hyphomicrobiales</taxon>
        <taxon>Devosiaceae</taxon>
        <taxon>Maritalea</taxon>
    </lineage>
</organism>
<dbReference type="EMBL" id="SNYR01000001">
    <property type="protein sequence ID" value="TDQ67317.1"/>
    <property type="molecule type" value="Genomic_DNA"/>
</dbReference>
<keyword evidence="1 4" id="KW-0145">Chemotaxis</keyword>
<dbReference type="Gene3D" id="3.40.50.180">
    <property type="entry name" value="Methylesterase CheB, C-terminal domain"/>
    <property type="match status" value="1"/>
</dbReference>
<reference evidence="9 10" key="1">
    <citation type="submission" date="2019-03" db="EMBL/GenBank/DDBJ databases">
        <title>Genomic Encyclopedia of Type Strains, Phase III (KMG-III): the genomes of soil and plant-associated and newly described type strains.</title>
        <authorList>
            <person name="Whitman W."/>
        </authorList>
    </citation>
    <scope>NUCLEOTIDE SEQUENCE [LARGE SCALE GENOMIC DNA]</scope>
    <source>
        <strain evidence="9 10">CGMCC 1.7002</strain>
    </source>
</reference>
<feature type="domain" description="CheB-type methylesterase" evidence="8">
    <location>
        <begin position="165"/>
        <end position="356"/>
    </location>
</feature>
<dbReference type="Pfam" id="PF01339">
    <property type="entry name" value="CheB_methylest"/>
    <property type="match status" value="1"/>
</dbReference>
<comment type="PTM">
    <text evidence="4">Phosphorylated by CheA. Phosphorylation of the N-terminal regulatory domain activates the methylesterase activity.</text>
</comment>
<dbReference type="NCBIfam" id="NF001965">
    <property type="entry name" value="PRK00742.1"/>
    <property type="match status" value="1"/>
</dbReference>
<dbReference type="InterPro" id="IPR011006">
    <property type="entry name" value="CheY-like_superfamily"/>
</dbReference>
<dbReference type="Gene3D" id="3.40.50.2300">
    <property type="match status" value="1"/>
</dbReference>
<dbReference type="Pfam" id="PF00072">
    <property type="entry name" value="Response_reg"/>
    <property type="match status" value="1"/>
</dbReference>
<comment type="domain">
    <text evidence="4">Contains a C-terminal catalytic domain, and an N-terminal region which modulates catalytic activity.</text>
</comment>
<dbReference type="CDD" id="cd17541">
    <property type="entry name" value="REC_CheB-like"/>
    <property type="match status" value="1"/>
</dbReference>
<keyword evidence="4" id="KW-0963">Cytoplasm</keyword>
<feature type="modified residue" description="4-aspartylphosphate" evidence="4 6">
    <location>
        <position position="66"/>
    </location>
</feature>
<dbReference type="EC" id="3.1.1.61" evidence="4"/>
<dbReference type="AlphaFoldDB" id="A0A4R6VWV1"/>
<dbReference type="HAMAP" id="MF_00099">
    <property type="entry name" value="CheB_chemtxs"/>
    <property type="match status" value="1"/>
</dbReference>
<dbReference type="InterPro" id="IPR008248">
    <property type="entry name" value="CheB-like"/>
</dbReference>
<dbReference type="SMART" id="SM00448">
    <property type="entry name" value="REC"/>
    <property type="match status" value="1"/>
</dbReference>
<dbReference type="GO" id="GO:0008984">
    <property type="term" value="F:protein-glutamate methylesterase activity"/>
    <property type="evidence" value="ECO:0007669"/>
    <property type="project" value="UniProtKB-UniRule"/>
</dbReference>
<comment type="function">
    <text evidence="4">Involved in chemotaxis. Part of a chemotaxis signal transduction system that modulates chemotaxis in response to various stimuli. Catalyzes the demethylation of specific methylglutamate residues introduced into the chemoreceptors (methyl-accepting chemotaxis proteins or MCP) by CheR. Also mediates the irreversible deamidation of specific glutamine residues to glutamic acid.</text>
</comment>
<dbReference type="CDD" id="cd16432">
    <property type="entry name" value="CheB_Rec"/>
    <property type="match status" value="1"/>
</dbReference>
<evidence type="ECO:0000313" key="9">
    <source>
        <dbReference type="EMBL" id="TDQ67317.1"/>
    </source>
</evidence>
<dbReference type="GO" id="GO:0006935">
    <property type="term" value="P:chemotaxis"/>
    <property type="evidence" value="ECO:0007669"/>
    <property type="project" value="UniProtKB-UniRule"/>
</dbReference>
<evidence type="ECO:0000313" key="10">
    <source>
        <dbReference type="Proteomes" id="UP000295391"/>
    </source>
</evidence>
<evidence type="ECO:0000259" key="8">
    <source>
        <dbReference type="PROSITE" id="PS50122"/>
    </source>
</evidence>
<accession>A0A4R6VWV1</accession>
<dbReference type="RefSeq" id="WP_246028662.1">
    <property type="nucleotide sequence ID" value="NZ_SNYR01000001.1"/>
</dbReference>
<comment type="catalytic activity">
    <reaction evidence="3 4">
        <text>[protein]-L-glutamate 5-O-methyl ester + H2O = L-glutamyl-[protein] + methanol + H(+)</text>
        <dbReference type="Rhea" id="RHEA:23236"/>
        <dbReference type="Rhea" id="RHEA-COMP:10208"/>
        <dbReference type="Rhea" id="RHEA-COMP:10311"/>
        <dbReference type="ChEBI" id="CHEBI:15377"/>
        <dbReference type="ChEBI" id="CHEBI:15378"/>
        <dbReference type="ChEBI" id="CHEBI:17790"/>
        <dbReference type="ChEBI" id="CHEBI:29973"/>
        <dbReference type="ChEBI" id="CHEBI:82795"/>
        <dbReference type="EC" id="3.1.1.61"/>
    </reaction>
</comment>
<dbReference type="InterPro" id="IPR001789">
    <property type="entry name" value="Sig_transdc_resp-reg_receiver"/>
</dbReference>
<evidence type="ECO:0000256" key="6">
    <source>
        <dbReference type="PROSITE-ProRule" id="PRU00169"/>
    </source>
</evidence>
<dbReference type="SUPFAM" id="SSF52172">
    <property type="entry name" value="CheY-like"/>
    <property type="match status" value="1"/>
</dbReference>
<dbReference type="InterPro" id="IPR035909">
    <property type="entry name" value="CheB_C"/>
</dbReference>
<dbReference type="SUPFAM" id="SSF52738">
    <property type="entry name" value="Methylesterase CheB, C-terminal domain"/>
    <property type="match status" value="1"/>
</dbReference>
<keyword evidence="4 6" id="KW-0597">Phosphoprotein</keyword>
<sequence>MVGHEPTASSAGAARVILVDDSAIVRGLMRRWIDADGRLNIVGTASNGAEAIDLAKKMQPDLIILDLEMPVMDGVSALPHLLKALPQCKILVASTLSTRNAKISLEAIRLGAADYLAKPGVGSISKSDFERELMAKLHALAPKSTTRNKPISSGQQQSALSPSQPITGLTLVASTGGPLALSQLMPHLRAFRQQISVFVVQHMPAHFTPLLAKDLCALSHFDGGEAVHGQAISTGQLYVAPGDYHMRLASETTGLELHLDQSPPVHFCRPAADPFLTSFAKHYGPQGAVCVLTGMGSDGAAGALAVRQAGGWVFAQDQQSSAVWGMPGAAVANGSAHKIVGLAQLGHELEILLSQSAGQKAGRYA</sequence>
<dbReference type="GO" id="GO:0005737">
    <property type="term" value="C:cytoplasm"/>
    <property type="evidence" value="ECO:0007669"/>
    <property type="project" value="UniProtKB-SubCell"/>
</dbReference>
<dbReference type="GO" id="GO:0050568">
    <property type="term" value="F:protein-glutamine glutaminase activity"/>
    <property type="evidence" value="ECO:0007669"/>
    <property type="project" value="UniProtKB-UniRule"/>
</dbReference>
<evidence type="ECO:0000256" key="2">
    <source>
        <dbReference type="ARBA" id="ARBA00022801"/>
    </source>
</evidence>
<dbReference type="PROSITE" id="PS50122">
    <property type="entry name" value="CHEB"/>
    <property type="match status" value="1"/>
</dbReference>
<evidence type="ECO:0000256" key="3">
    <source>
        <dbReference type="ARBA" id="ARBA00048267"/>
    </source>
</evidence>
<feature type="domain" description="Response regulatory" evidence="7">
    <location>
        <begin position="15"/>
        <end position="133"/>
    </location>
</feature>
<comment type="caution">
    <text evidence="9">The sequence shown here is derived from an EMBL/GenBank/DDBJ whole genome shotgun (WGS) entry which is preliminary data.</text>
</comment>
<name>A0A4R6VWV1_9HYPH</name>
<protein>
    <recommendedName>
        <fullName evidence="4">Protein-glutamate methylesterase/protein-glutamine glutaminase</fullName>
        <ecNumber evidence="4">3.1.1.61</ecNumber>
        <ecNumber evidence="4">3.5.1.44</ecNumber>
    </recommendedName>
</protein>
<dbReference type="PROSITE" id="PS50110">
    <property type="entry name" value="RESPONSE_REGULATORY"/>
    <property type="match status" value="1"/>
</dbReference>
<comment type="subcellular location">
    <subcellularLocation>
        <location evidence="4">Cytoplasm</location>
    </subcellularLocation>
</comment>
<dbReference type="GO" id="GO:0000156">
    <property type="term" value="F:phosphorelay response regulator activity"/>
    <property type="evidence" value="ECO:0007669"/>
    <property type="project" value="InterPro"/>
</dbReference>
<keyword evidence="10" id="KW-1185">Reference proteome</keyword>
<dbReference type="EC" id="3.5.1.44" evidence="4"/>
<gene>
    <name evidence="4" type="primary">cheB</name>
    <name evidence="9" type="ORF">ATL17_1328</name>
</gene>
<comment type="catalytic activity">
    <reaction evidence="4">
        <text>L-glutaminyl-[protein] + H2O = L-glutamyl-[protein] + NH4(+)</text>
        <dbReference type="Rhea" id="RHEA:16441"/>
        <dbReference type="Rhea" id="RHEA-COMP:10207"/>
        <dbReference type="Rhea" id="RHEA-COMP:10208"/>
        <dbReference type="ChEBI" id="CHEBI:15377"/>
        <dbReference type="ChEBI" id="CHEBI:28938"/>
        <dbReference type="ChEBI" id="CHEBI:29973"/>
        <dbReference type="ChEBI" id="CHEBI:30011"/>
        <dbReference type="EC" id="3.5.1.44"/>
    </reaction>
</comment>
<keyword evidence="2 4" id="KW-0378">Hydrolase</keyword>
<dbReference type="InterPro" id="IPR000673">
    <property type="entry name" value="Sig_transdc_resp-reg_Me-estase"/>
</dbReference>
<evidence type="ECO:0000259" key="7">
    <source>
        <dbReference type="PROSITE" id="PS50110"/>
    </source>
</evidence>
<evidence type="ECO:0000256" key="5">
    <source>
        <dbReference type="PROSITE-ProRule" id="PRU00050"/>
    </source>
</evidence>
<dbReference type="PANTHER" id="PTHR42872:SF3">
    <property type="entry name" value="PROTEIN-GLUTAMATE METHYLESTERASE_PROTEIN-GLUTAMINE GLUTAMINASE 1"/>
    <property type="match status" value="1"/>
</dbReference>
<dbReference type="PANTHER" id="PTHR42872">
    <property type="entry name" value="PROTEIN-GLUTAMATE METHYLESTERASE/PROTEIN-GLUTAMINE GLUTAMINASE"/>
    <property type="match status" value="1"/>
</dbReference>